<accession>A0A6A4YEP7</accession>
<proteinExistence type="predicted"/>
<reference evidence="1" key="1">
    <citation type="submission" date="2019-06" db="EMBL/GenBank/DDBJ databases">
        <title>Genomics analysis of Aphanomyces spp. identifies a new class of oomycete effector associated with host adaptation.</title>
        <authorList>
            <person name="Gaulin E."/>
        </authorList>
    </citation>
    <scope>NUCLEOTIDE SEQUENCE</scope>
    <source>
        <strain evidence="1">CBS 578.67</strain>
    </source>
</reference>
<dbReference type="EMBL" id="VJMH01005611">
    <property type="protein sequence ID" value="KAF0694046.1"/>
    <property type="molecule type" value="Genomic_DNA"/>
</dbReference>
<name>A0A6A4YEP7_9STRA</name>
<gene>
    <name evidence="1" type="ORF">As57867_014988</name>
</gene>
<evidence type="ECO:0000313" key="1">
    <source>
        <dbReference type="EMBL" id="KAF0694046.1"/>
    </source>
</evidence>
<protein>
    <submittedName>
        <fullName evidence="1">Uncharacterized protein</fullName>
    </submittedName>
</protein>
<feature type="non-terminal residue" evidence="1">
    <location>
        <position position="1"/>
    </location>
</feature>
<sequence>YDWDSWYFGEAGMPATALIRTQLSPLANFDVILVPVPPPLVALVAAF</sequence>
<organism evidence="1">
    <name type="scientific">Aphanomyces stellatus</name>
    <dbReference type="NCBI Taxonomy" id="120398"/>
    <lineage>
        <taxon>Eukaryota</taxon>
        <taxon>Sar</taxon>
        <taxon>Stramenopiles</taxon>
        <taxon>Oomycota</taxon>
        <taxon>Saprolegniomycetes</taxon>
        <taxon>Saprolegniales</taxon>
        <taxon>Verrucalvaceae</taxon>
        <taxon>Aphanomyces</taxon>
    </lineage>
</organism>
<dbReference type="AlphaFoldDB" id="A0A6A4YEP7"/>
<comment type="caution">
    <text evidence="1">The sequence shown here is derived from an EMBL/GenBank/DDBJ whole genome shotgun (WGS) entry which is preliminary data.</text>
</comment>